<accession>A0A0G4I5V4</accession>
<organism evidence="3">
    <name type="scientific">Chromera velia CCMP2878</name>
    <dbReference type="NCBI Taxonomy" id="1169474"/>
    <lineage>
        <taxon>Eukaryota</taxon>
        <taxon>Sar</taxon>
        <taxon>Alveolata</taxon>
        <taxon>Colpodellida</taxon>
        <taxon>Chromeraceae</taxon>
        <taxon>Chromera</taxon>
    </lineage>
</organism>
<proteinExistence type="predicted"/>
<feature type="region of interest" description="Disordered" evidence="1">
    <location>
        <begin position="445"/>
        <end position="492"/>
    </location>
</feature>
<dbReference type="PRINTS" id="PR00380">
    <property type="entry name" value="KINESINHEAVY"/>
</dbReference>
<dbReference type="GO" id="GO:0003777">
    <property type="term" value="F:microtubule motor activity"/>
    <property type="evidence" value="ECO:0007669"/>
    <property type="project" value="InterPro"/>
</dbReference>
<evidence type="ECO:0000313" key="3">
    <source>
        <dbReference type="EMBL" id="CEM52349.1"/>
    </source>
</evidence>
<dbReference type="AlphaFoldDB" id="A0A0G4I5V4"/>
<dbReference type="InterPro" id="IPR027640">
    <property type="entry name" value="Kinesin-like_fam"/>
</dbReference>
<dbReference type="InterPro" id="IPR001752">
    <property type="entry name" value="Kinesin_motor_dom"/>
</dbReference>
<dbReference type="PhylomeDB" id="A0A0G4I5V4"/>
<dbReference type="VEuPathDB" id="CryptoDB:Cvel_1872"/>
<evidence type="ECO:0000256" key="1">
    <source>
        <dbReference type="SAM" id="MobiDB-lite"/>
    </source>
</evidence>
<dbReference type="GO" id="GO:0005871">
    <property type="term" value="C:kinesin complex"/>
    <property type="evidence" value="ECO:0007669"/>
    <property type="project" value="TreeGrafter"/>
</dbReference>
<dbReference type="GO" id="GO:0005524">
    <property type="term" value="F:ATP binding"/>
    <property type="evidence" value="ECO:0007669"/>
    <property type="project" value="InterPro"/>
</dbReference>
<evidence type="ECO:0000259" key="2">
    <source>
        <dbReference type="SMART" id="SM00129"/>
    </source>
</evidence>
<name>A0A0G4I5V4_9ALVE</name>
<dbReference type="PANTHER" id="PTHR24115">
    <property type="entry name" value="KINESIN-RELATED"/>
    <property type="match status" value="1"/>
</dbReference>
<feature type="compositionally biased region" description="Basic and acidic residues" evidence="1">
    <location>
        <begin position="480"/>
        <end position="492"/>
    </location>
</feature>
<dbReference type="GO" id="GO:0008017">
    <property type="term" value="F:microtubule binding"/>
    <property type="evidence" value="ECO:0007669"/>
    <property type="project" value="InterPro"/>
</dbReference>
<dbReference type="Pfam" id="PF00225">
    <property type="entry name" value="Kinesin"/>
    <property type="match status" value="1"/>
</dbReference>
<gene>
    <name evidence="3" type="ORF">Cvel_1872</name>
</gene>
<dbReference type="InterPro" id="IPR027417">
    <property type="entry name" value="P-loop_NTPase"/>
</dbReference>
<dbReference type="GO" id="GO:0007018">
    <property type="term" value="P:microtubule-based movement"/>
    <property type="evidence" value="ECO:0007669"/>
    <property type="project" value="InterPro"/>
</dbReference>
<dbReference type="SUPFAM" id="SSF52540">
    <property type="entry name" value="P-loop containing nucleoside triphosphate hydrolases"/>
    <property type="match status" value="1"/>
</dbReference>
<protein>
    <recommendedName>
        <fullName evidence="2">Kinesin motor domain-containing protein</fullName>
    </recommendedName>
</protein>
<dbReference type="GO" id="GO:0005874">
    <property type="term" value="C:microtubule"/>
    <property type="evidence" value="ECO:0007669"/>
    <property type="project" value="TreeGrafter"/>
</dbReference>
<dbReference type="SMART" id="SM00129">
    <property type="entry name" value="KISc"/>
    <property type="match status" value="1"/>
</dbReference>
<dbReference type="InterPro" id="IPR036961">
    <property type="entry name" value="Kinesin_motor_dom_sf"/>
</dbReference>
<feature type="domain" description="Kinesin motor" evidence="2">
    <location>
        <begin position="22"/>
        <end position="389"/>
    </location>
</feature>
<dbReference type="Gene3D" id="3.40.850.10">
    <property type="entry name" value="Kinesin motor domain"/>
    <property type="match status" value="1"/>
</dbReference>
<dbReference type="GO" id="GO:0016887">
    <property type="term" value="F:ATP hydrolysis activity"/>
    <property type="evidence" value="ECO:0007669"/>
    <property type="project" value="TreeGrafter"/>
</dbReference>
<reference evidence="3" key="1">
    <citation type="submission" date="2014-11" db="EMBL/GenBank/DDBJ databases">
        <authorList>
            <person name="Otto D Thomas"/>
            <person name="Naeem Raeece"/>
        </authorList>
    </citation>
    <scope>NUCLEOTIDE SEQUENCE</scope>
</reference>
<dbReference type="PANTHER" id="PTHR24115:SF1004">
    <property type="entry name" value="KINESIN-LIKE PROTEIN KIF15"/>
    <property type="match status" value="1"/>
</dbReference>
<dbReference type="EMBL" id="CDMZ01005227">
    <property type="protein sequence ID" value="CEM52349.1"/>
    <property type="molecule type" value="Genomic_DNA"/>
</dbReference>
<sequence length="492" mass="53544">MAPKAAPKAKAAAASTGPGGPLHNAAVYVRIRPHAEVNSGSGHSETKLEGAGLGKKLAGFTEETISVLDRHATTEYTFPKKVFTPDSNQQQVYDAIMSDLLETFTKPNGTNVLLFAYGQTGTGKTHTMFGHNKCFEGDNMDQFDSEWGLFPRLTDSVFELIQRSSGERNMMLFGSAVEFYGMGGCDLLNNNTPIVVDESSEPIGHSFRRLSNTRDVMEYLLTIRAARTTDSTRMNAGSSRSHCALILTLFQLDRSNNEYCKTMFSLIDLAGAERPSATGEARMTGYEAMVEFMSGKPSKGAQGILINYELSMMMSEVAVATDHHSSRKKYAPTKALSTPGVCFMGSCFTGNSKLAMIVCISQSDAFGWETWFSCQMGMHLAKLKAPLVRRKGQDLGKAKKEAKADHAKFVDLLAKTPKKDHPSSKYFPFRQAMVRHTEHLQEVFQAFDGDSSSGPPPPAPSAAKKGSGQAEADAEQESTETGRKEGKEGSRG</sequence>